<evidence type="ECO:0000256" key="1">
    <source>
        <dbReference type="ARBA" id="ARBA00004141"/>
    </source>
</evidence>
<dbReference type="EMBL" id="BROQ01000007">
    <property type="protein sequence ID" value="GKZ17747.1"/>
    <property type="molecule type" value="Genomic_DNA"/>
</dbReference>
<keyword evidence="2 6" id="KW-0812">Transmembrane</keyword>
<feature type="transmembrane region" description="Helical" evidence="6">
    <location>
        <begin position="252"/>
        <end position="270"/>
    </location>
</feature>
<evidence type="ECO:0000256" key="4">
    <source>
        <dbReference type="ARBA" id="ARBA00023136"/>
    </source>
</evidence>
<dbReference type="InterPro" id="IPR007568">
    <property type="entry name" value="RTA1"/>
</dbReference>
<protein>
    <recommendedName>
        <fullName evidence="9">RTA1 domain protein</fullName>
    </recommendedName>
</protein>
<reference evidence="7" key="1">
    <citation type="submission" date="2022-07" db="EMBL/GenBank/DDBJ databases">
        <title>Taxonomy of Aspergillus series Nigri: significant species reduction supported by multi-species coalescent approaches.</title>
        <authorList>
            <person name="Bian C."/>
            <person name="Kusuya Y."/>
            <person name="Sklenar F."/>
            <person name="D'hooge E."/>
            <person name="Yaguchi T."/>
            <person name="Takahashi H."/>
            <person name="Hubka V."/>
        </authorList>
    </citation>
    <scope>NUCLEOTIDE SEQUENCE</scope>
    <source>
        <strain evidence="7">CBS 733.88</strain>
    </source>
</reference>
<organism evidence="7 8">
    <name type="scientific">Aspergillus brasiliensis</name>
    <dbReference type="NCBI Taxonomy" id="319629"/>
    <lineage>
        <taxon>Eukaryota</taxon>
        <taxon>Fungi</taxon>
        <taxon>Dikarya</taxon>
        <taxon>Ascomycota</taxon>
        <taxon>Pezizomycotina</taxon>
        <taxon>Eurotiomycetes</taxon>
        <taxon>Eurotiomycetidae</taxon>
        <taxon>Eurotiales</taxon>
        <taxon>Aspergillaceae</taxon>
        <taxon>Aspergillus</taxon>
        <taxon>Aspergillus subgen. Circumdati</taxon>
    </lineage>
</organism>
<feature type="transmembrane region" description="Helical" evidence="6">
    <location>
        <begin position="149"/>
        <end position="171"/>
    </location>
</feature>
<accession>A0A9W5YIJ6</accession>
<name>A0A9W5YIJ6_9EURO</name>
<evidence type="ECO:0000313" key="8">
    <source>
        <dbReference type="Proteomes" id="UP001143548"/>
    </source>
</evidence>
<dbReference type="Proteomes" id="UP001143548">
    <property type="component" value="Unassembled WGS sequence"/>
</dbReference>
<evidence type="ECO:0000256" key="5">
    <source>
        <dbReference type="SAM" id="MobiDB-lite"/>
    </source>
</evidence>
<proteinExistence type="predicted"/>
<keyword evidence="3 6" id="KW-1133">Transmembrane helix</keyword>
<feature type="transmembrane region" description="Helical" evidence="6">
    <location>
        <begin position="183"/>
        <end position="207"/>
    </location>
</feature>
<dbReference type="AlphaFoldDB" id="A0A9W5YIJ6"/>
<feature type="transmembrane region" description="Helical" evidence="6">
    <location>
        <begin position="108"/>
        <end position="128"/>
    </location>
</feature>
<evidence type="ECO:0000256" key="6">
    <source>
        <dbReference type="SAM" id="Phobius"/>
    </source>
</evidence>
<dbReference type="GO" id="GO:0016020">
    <property type="term" value="C:membrane"/>
    <property type="evidence" value="ECO:0007669"/>
    <property type="project" value="UniProtKB-SubCell"/>
</dbReference>
<keyword evidence="4 6" id="KW-0472">Membrane</keyword>
<feature type="region of interest" description="Disordered" evidence="5">
    <location>
        <begin position="334"/>
        <end position="370"/>
    </location>
</feature>
<gene>
    <name evidence="7" type="ORF">AbraCBS73388_010066</name>
</gene>
<feature type="transmembrane region" description="Helical" evidence="6">
    <location>
        <begin position="40"/>
        <end position="63"/>
    </location>
</feature>
<evidence type="ECO:0000256" key="3">
    <source>
        <dbReference type="ARBA" id="ARBA00022989"/>
    </source>
</evidence>
<dbReference type="PANTHER" id="PTHR31465">
    <property type="entry name" value="PROTEIN RTA1-RELATED"/>
    <property type="match status" value="1"/>
</dbReference>
<dbReference type="PANTHER" id="PTHR31465:SF15">
    <property type="entry name" value="LIPID TRANSPORTER ATNI-RELATED"/>
    <property type="match status" value="1"/>
</dbReference>
<evidence type="ECO:0000313" key="7">
    <source>
        <dbReference type="EMBL" id="GKZ17747.1"/>
    </source>
</evidence>
<feature type="transmembrane region" description="Helical" evidence="6">
    <location>
        <begin position="75"/>
        <end position="96"/>
    </location>
</feature>
<comment type="subcellular location">
    <subcellularLocation>
        <location evidence="1">Membrane</location>
        <topology evidence="1">Multi-pass membrane protein</topology>
    </subcellularLocation>
</comment>
<evidence type="ECO:0000256" key="2">
    <source>
        <dbReference type="ARBA" id="ARBA00022692"/>
    </source>
</evidence>
<feature type="compositionally biased region" description="Basic and acidic residues" evidence="5">
    <location>
        <begin position="337"/>
        <end position="357"/>
    </location>
</feature>
<comment type="caution">
    <text evidence="7">The sequence shown here is derived from an EMBL/GenBank/DDBJ whole genome shotgun (WGS) entry which is preliminary data.</text>
</comment>
<dbReference type="Pfam" id="PF04479">
    <property type="entry name" value="RTA1"/>
    <property type="match status" value="1"/>
</dbReference>
<sequence length="390" mass="44054">MSATTASITTTATALASTQTCTNPKPGKHGYLPPEACDSILLYVPSLAAAVLFCVLYGLTLILHGVQAFLYKKRYAWVIIMGASWELIAFIFRALLTQQQNNSNYDTVYTIMFLLAPLWINAFLYMTLGRLIYFFTPDQQLAGITARRYGRLFVWLDIFAFLVQLAGAAITTETGVPTSTIMLGVHIYMGGIGLQELFVLIFTGLTIHLHRKLIHLERAGMLSPAGVVGMNMNMNMNMAIPTSRIKPMPWRWLFYVMYISLGMITVRIIFRLCQYAQGTDPTNPVLTHEAYEYVFDAVPMFVALAGLNVVHPGRVLQGPESEFPRVSRAEKKRLKMERREAKRERKEAKRVEREMRKGSSSGGGWWWQRGKGKEGGMFEMLPVREEERGV</sequence>
<evidence type="ECO:0008006" key="9">
    <source>
        <dbReference type="Google" id="ProtNLM"/>
    </source>
</evidence>